<name>A0A8H7C4D8_AGABI</name>
<protein>
    <submittedName>
        <fullName evidence="1">Uncharacterized protein</fullName>
    </submittedName>
</protein>
<evidence type="ECO:0000313" key="2">
    <source>
        <dbReference type="Proteomes" id="UP000629468"/>
    </source>
</evidence>
<evidence type="ECO:0000313" key="1">
    <source>
        <dbReference type="EMBL" id="KAF7761855.1"/>
    </source>
</evidence>
<dbReference type="AlphaFoldDB" id="A0A8H7C4D8"/>
<reference evidence="1 2" key="1">
    <citation type="journal article" name="Sci. Rep.">
        <title>Telomere-to-telomere assembled and centromere annotated genomes of the two main subspecies of the button mushroom Agaricus bisporus reveal especially polymorphic chromosome ends.</title>
        <authorList>
            <person name="Sonnenberg A.S.M."/>
            <person name="Sedaghat-Telgerd N."/>
            <person name="Lavrijssen B."/>
            <person name="Ohm R.A."/>
            <person name="Hendrickx P.M."/>
            <person name="Scholtmeijer K."/>
            <person name="Baars J.J.P."/>
            <person name="van Peer A."/>
        </authorList>
    </citation>
    <scope>NUCLEOTIDE SEQUENCE [LARGE SCALE GENOMIC DNA]</scope>
    <source>
        <strain evidence="1 2">H119_p4</strain>
    </source>
</reference>
<comment type="caution">
    <text evidence="1">The sequence shown here is derived from an EMBL/GenBank/DDBJ whole genome shotgun (WGS) entry which is preliminary data.</text>
</comment>
<accession>A0A8H7C4D8</accession>
<dbReference type="Proteomes" id="UP000629468">
    <property type="component" value="Unassembled WGS sequence"/>
</dbReference>
<sequence>MSATCSLKQSNYNASLPRLRITYAAPSLLNTRKTSCIVYPATVPIIDCKQTRRAGTLLPARILNRLYLQIPAQASRNSLRLASQTKNVSSPRLSTLLLLLHLRVRRRLARNQLLPDTAKCSHFSIHCFLYYHLLDISE</sequence>
<organism evidence="1 2">
    <name type="scientific">Agaricus bisporus var. burnettii</name>
    <dbReference type="NCBI Taxonomy" id="192524"/>
    <lineage>
        <taxon>Eukaryota</taxon>
        <taxon>Fungi</taxon>
        <taxon>Dikarya</taxon>
        <taxon>Basidiomycota</taxon>
        <taxon>Agaricomycotina</taxon>
        <taxon>Agaricomycetes</taxon>
        <taxon>Agaricomycetidae</taxon>
        <taxon>Agaricales</taxon>
        <taxon>Agaricineae</taxon>
        <taxon>Agaricaceae</taxon>
        <taxon>Agaricus</taxon>
    </lineage>
</organism>
<gene>
    <name evidence="1" type="ORF">Agabi119p4_9847</name>
</gene>
<dbReference type="EMBL" id="JABXXO010000013">
    <property type="protein sequence ID" value="KAF7761855.1"/>
    <property type="molecule type" value="Genomic_DNA"/>
</dbReference>
<proteinExistence type="predicted"/>